<feature type="domain" description="Ricin B lectin" evidence="2">
    <location>
        <begin position="35"/>
        <end position="169"/>
    </location>
</feature>
<dbReference type="SMART" id="SM00458">
    <property type="entry name" value="RICIN"/>
    <property type="match status" value="1"/>
</dbReference>
<feature type="signal peptide" evidence="1">
    <location>
        <begin position="1"/>
        <end position="24"/>
    </location>
</feature>
<reference evidence="3 4" key="1">
    <citation type="submission" date="2018-08" db="EMBL/GenBank/DDBJ databases">
        <title>Genomic Encyclopedia of Archaeal and Bacterial Type Strains, Phase II (KMG-II): from individual species to whole genera.</title>
        <authorList>
            <person name="Goeker M."/>
        </authorList>
    </citation>
    <scope>NUCLEOTIDE SEQUENCE [LARGE SCALE GENOMIC DNA]</scope>
    <source>
        <strain evidence="3 4">DSM 45791</strain>
    </source>
</reference>
<comment type="caution">
    <text evidence="3">The sequence shown here is derived from an EMBL/GenBank/DDBJ whole genome shotgun (WGS) entry which is preliminary data.</text>
</comment>
<name>A0A3E0GYR7_9PSEU</name>
<feature type="chain" id="PRO_5017599955" evidence="1">
    <location>
        <begin position="25"/>
        <end position="169"/>
    </location>
</feature>
<gene>
    <name evidence="3" type="ORF">BCF44_12184</name>
</gene>
<dbReference type="Proteomes" id="UP000256269">
    <property type="component" value="Unassembled WGS sequence"/>
</dbReference>
<keyword evidence="3" id="KW-0430">Lectin</keyword>
<protein>
    <submittedName>
        <fullName evidence="3">Ricin-type beta-trefoil lectin protein</fullName>
    </submittedName>
</protein>
<dbReference type="GO" id="GO:0030246">
    <property type="term" value="F:carbohydrate binding"/>
    <property type="evidence" value="ECO:0007669"/>
    <property type="project" value="UniProtKB-KW"/>
</dbReference>
<evidence type="ECO:0000256" key="1">
    <source>
        <dbReference type="SAM" id="SignalP"/>
    </source>
</evidence>
<proteinExistence type="predicted"/>
<organism evidence="3 4">
    <name type="scientific">Kutzneria buriramensis</name>
    <dbReference type="NCBI Taxonomy" id="1045776"/>
    <lineage>
        <taxon>Bacteria</taxon>
        <taxon>Bacillati</taxon>
        <taxon>Actinomycetota</taxon>
        <taxon>Actinomycetes</taxon>
        <taxon>Pseudonocardiales</taxon>
        <taxon>Pseudonocardiaceae</taxon>
        <taxon>Kutzneria</taxon>
    </lineage>
</organism>
<dbReference type="EMBL" id="QUNO01000021">
    <property type="protein sequence ID" value="REH32536.1"/>
    <property type="molecule type" value="Genomic_DNA"/>
</dbReference>
<dbReference type="InterPro" id="IPR035992">
    <property type="entry name" value="Ricin_B-like_lectins"/>
</dbReference>
<keyword evidence="1" id="KW-0732">Signal</keyword>
<dbReference type="RefSeq" id="WP_116180663.1">
    <property type="nucleotide sequence ID" value="NZ_CP144375.1"/>
</dbReference>
<sequence length="169" mass="17442">MKLQLVAAAAAALAAAVVPTVASAQGAPAAPHSAQAGVTITSPAGGLCLTIAEANNFHGAEVDMENCTGAPNQRWSHQPGGLVVSDLTPAAGQPQLCLDDRWNNPRAGAAIDVYDCHSDWPAERWTFDGSHEHNANGLCLDITDANPLQGAAVKLFGCTGVNNQNWHEG</sequence>
<dbReference type="PROSITE" id="PS50231">
    <property type="entry name" value="RICIN_B_LECTIN"/>
    <property type="match status" value="1"/>
</dbReference>
<dbReference type="Pfam" id="PF00652">
    <property type="entry name" value="Ricin_B_lectin"/>
    <property type="match status" value="1"/>
</dbReference>
<evidence type="ECO:0000259" key="2">
    <source>
        <dbReference type="SMART" id="SM00458"/>
    </source>
</evidence>
<dbReference type="SUPFAM" id="SSF50370">
    <property type="entry name" value="Ricin B-like lectins"/>
    <property type="match status" value="1"/>
</dbReference>
<dbReference type="InterPro" id="IPR000772">
    <property type="entry name" value="Ricin_B_lectin"/>
</dbReference>
<accession>A0A3E0GYR7</accession>
<dbReference type="AlphaFoldDB" id="A0A3E0GYR7"/>
<evidence type="ECO:0000313" key="4">
    <source>
        <dbReference type="Proteomes" id="UP000256269"/>
    </source>
</evidence>
<dbReference type="CDD" id="cd00161">
    <property type="entry name" value="beta-trefoil_Ricin-like"/>
    <property type="match status" value="1"/>
</dbReference>
<dbReference type="Gene3D" id="2.80.10.50">
    <property type="match status" value="2"/>
</dbReference>
<evidence type="ECO:0000313" key="3">
    <source>
        <dbReference type="EMBL" id="REH32536.1"/>
    </source>
</evidence>
<dbReference type="OrthoDB" id="3373658at2"/>
<keyword evidence="4" id="KW-1185">Reference proteome</keyword>